<evidence type="ECO:0000259" key="1">
    <source>
        <dbReference type="Pfam" id="PF04471"/>
    </source>
</evidence>
<dbReference type="EMBL" id="LR796612">
    <property type="protein sequence ID" value="CAB4154308.1"/>
    <property type="molecule type" value="Genomic_DNA"/>
</dbReference>
<dbReference type="Pfam" id="PF04471">
    <property type="entry name" value="Mrr_cat"/>
    <property type="match status" value="1"/>
</dbReference>
<dbReference type="GO" id="GO:0004519">
    <property type="term" value="F:endonuclease activity"/>
    <property type="evidence" value="ECO:0007669"/>
    <property type="project" value="InterPro"/>
</dbReference>
<sequence>MANPAKQKGTSFETLIRTYLNDNGFPIAHRTVLKGGGDTGDINGIRNKENRQVAVQCKNQKAFSLSKWLNDTVEQAKNLKGALPALVVKRPGKGEKAVGDSYAVLRLSDLVELLKEAGYS</sequence>
<organism evidence="2">
    <name type="scientific">uncultured Caudovirales phage</name>
    <dbReference type="NCBI Taxonomy" id="2100421"/>
    <lineage>
        <taxon>Viruses</taxon>
        <taxon>Duplodnaviria</taxon>
        <taxon>Heunggongvirae</taxon>
        <taxon>Uroviricota</taxon>
        <taxon>Caudoviricetes</taxon>
        <taxon>Peduoviridae</taxon>
        <taxon>Maltschvirus</taxon>
        <taxon>Maltschvirus maltsch</taxon>
    </lineage>
</organism>
<name>A0A6J5NB99_9CAUD</name>
<evidence type="ECO:0000313" key="2">
    <source>
        <dbReference type="EMBL" id="CAB4154308.1"/>
    </source>
</evidence>
<gene>
    <name evidence="2" type="ORF">UFOVP629_44</name>
</gene>
<protein>
    <recommendedName>
        <fullName evidence="1">Restriction endonuclease type IV Mrr domain-containing protein</fullName>
    </recommendedName>
</protein>
<dbReference type="SUPFAM" id="SSF52980">
    <property type="entry name" value="Restriction endonuclease-like"/>
    <property type="match status" value="1"/>
</dbReference>
<reference evidence="2" key="1">
    <citation type="submission" date="2020-04" db="EMBL/GenBank/DDBJ databases">
        <authorList>
            <person name="Chiriac C."/>
            <person name="Salcher M."/>
            <person name="Ghai R."/>
            <person name="Kavagutti S V."/>
        </authorList>
    </citation>
    <scope>NUCLEOTIDE SEQUENCE</scope>
</reference>
<feature type="domain" description="Restriction endonuclease type IV Mrr" evidence="1">
    <location>
        <begin position="7"/>
        <end position="62"/>
    </location>
</feature>
<dbReference type="InterPro" id="IPR011335">
    <property type="entry name" value="Restrct_endonuc-II-like"/>
</dbReference>
<proteinExistence type="predicted"/>
<dbReference type="GO" id="GO:0003677">
    <property type="term" value="F:DNA binding"/>
    <property type="evidence" value="ECO:0007669"/>
    <property type="project" value="InterPro"/>
</dbReference>
<accession>A0A6J5NB99</accession>
<dbReference type="GO" id="GO:0009307">
    <property type="term" value="P:DNA restriction-modification system"/>
    <property type="evidence" value="ECO:0007669"/>
    <property type="project" value="InterPro"/>
</dbReference>
<dbReference type="InterPro" id="IPR007560">
    <property type="entry name" value="Restrct_endonuc_IV_Mrr"/>
</dbReference>